<keyword evidence="4" id="KW-1185">Reference proteome</keyword>
<proteinExistence type="inferred from homology"/>
<reference evidence="4" key="1">
    <citation type="journal article" date="2019" name="Int. J. Syst. Evol. Microbiol.">
        <title>The Global Catalogue of Microorganisms (GCM) 10K type strain sequencing project: providing services to taxonomists for standard genome sequencing and annotation.</title>
        <authorList>
            <consortium name="The Broad Institute Genomics Platform"/>
            <consortium name="The Broad Institute Genome Sequencing Center for Infectious Disease"/>
            <person name="Wu L."/>
            <person name="Ma J."/>
        </authorList>
    </citation>
    <scope>NUCLEOTIDE SEQUENCE [LARGE SCALE GENOMIC DNA]</scope>
    <source>
        <strain evidence="4">JCM 17695</strain>
    </source>
</reference>
<evidence type="ECO:0000313" key="3">
    <source>
        <dbReference type="EMBL" id="MFC7616608.1"/>
    </source>
</evidence>
<dbReference type="Proteomes" id="UP001596512">
    <property type="component" value="Unassembled WGS sequence"/>
</dbReference>
<sequence>MLALLTAAVLTATFQPYHPGADAVTHVPERVPVGARASVMSLPVGGRTAVVLLVTGLRPGSHYGAHVHVRPCGPRPADSGPHFQHVPDPVQPSVDPAYANPRNEVWLDLTTDAAGTGIASSVVDWTFADRPAASVVLHEHHTQVGGSAARGWPASDSADTPRGPPSLYKRRRR</sequence>
<protein>
    <submittedName>
        <fullName evidence="3">Superoxide dismutase</fullName>
    </submittedName>
</protein>
<dbReference type="EMBL" id="JBHTEY010000004">
    <property type="protein sequence ID" value="MFC7616608.1"/>
    <property type="molecule type" value="Genomic_DNA"/>
</dbReference>
<name>A0ABW2TVZ3_9PSEU</name>
<feature type="region of interest" description="Disordered" evidence="2">
    <location>
        <begin position="141"/>
        <end position="173"/>
    </location>
</feature>
<evidence type="ECO:0000313" key="4">
    <source>
        <dbReference type="Proteomes" id="UP001596512"/>
    </source>
</evidence>
<gene>
    <name evidence="3" type="ORF">ACFQV2_27260</name>
</gene>
<comment type="caution">
    <text evidence="3">The sequence shown here is derived from an EMBL/GenBank/DDBJ whole genome shotgun (WGS) entry which is preliminary data.</text>
</comment>
<dbReference type="InterPro" id="IPR036423">
    <property type="entry name" value="SOD-like_Cu/Zn_dom_sf"/>
</dbReference>
<evidence type="ECO:0000256" key="2">
    <source>
        <dbReference type="SAM" id="MobiDB-lite"/>
    </source>
</evidence>
<accession>A0ABW2TVZ3</accession>
<dbReference type="Gene3D" id="2.60.40.200">
    <property type="entry name" value="Superoxide dismutase, copper/zinc binding domain"/>
    <property type="match status" value="1"/>
</dbReference>
<evidence type="ECO:0000256" key="1">
    <source>
        <dbReference type="ARBA" id="ARBA00010457"/>
    </source>
</evidence>
<organism evidence="3 4">
    <name type="scientific">Actinokineospora soli</name>
    <dbReference type="NCBI Taxonomy" id="1048753"/>
    <lineage>
        <taxon>Bacteria</taxon>
        <taxon>Bacillati</taxon>
        <taxon>Actinomycetota</taxon>
        <taxon>Actinomycetes</taxon>
        <taxon>Pseudonocardiales</taxon>
        <taxon>Pseudonocardiaceae</taxon>
        <taxon>Actinokineospora</taxon>
    </lineage>
</organism>
<dbReference type="SUPFAM" id="SSF49329">
    <property type="entry name" value="Cu,Zn superoxide dismutase-like"/>
    <property type="match status" value="1"/>
</dbReference>
<comment type="similarity">
    <text evidence="1">Belongs to the Cu-Zn superoxide dismutase family.</text>
</comment>